<dbReference type="SFLD" id="SFLDS00029">
    <property type="entry name" value="Radical_SAM"/>
    <property type="match status" value="1"/>
</dbReference>
<evidence type="ECO:0000256" key="3">
    <source>
        <dbReference type="ARBA" id="ARBA00022691"/>
    </source>
</evidence>
<evidence type="ECO:0000313" key="9">
    <source>
        <dbReference type="Proteomes" id="UP000278609"/>
    </source>
</evidence>
<dbReference type="CDD" id="cd01335">
    <property type="entry name" value="Radical_SAM"/>
    <property type="match status" value="1"/>
</dbReference>
<dbReference type="InterPro" id="IPR058240">
    <property type="entry name" value="rSAM_sf"/>
</dbReference>
<proteinExistence type="predicted"/>
<evidence type="ECO:0000256" key="2">
    <source>
        <dbReference type="ARBA" id="ARBA00022485"/>
    </source>
</evidence>
<keyword evidence="4" id="KW-0479">Metal-binding</keyword>
<evidence type="ECO:0000256" key="5">
    <source>
        <dbReference type="ARBA" id="ARBA00023004"/>
    </source>
</evidence>
<dbReference type="Proteomes" id="UP000278609">
    <property type="component" value="Unassembled WGS sequence"/>
</dbReference>
<reference evidence="8 9" key="1">
    <citation type="submission" date="2018-11" db="EMBL/GenBank/DDBJ databases">
        <title>Genomes From Bacteria Associated with the Canine Oral Cavity: a Test Case for Automated Genome-Based Taxonomic Assignment.</title>
        <authorList>
            <person name="Coil D.A."/>
            <person name="Jospin G."/>
            <person name="Darling A.E."/>
            <person name="Wallis C."/>
            <person name="Davis I.J."/>
            <person name="Harris S."/>
            <person name="Eisen J.A."/>
            <person name="Holcombe L.J."/>
            <person name="O'Flynn C."/>
        </authorList>
    </citation>
    <scope>NUCLEOTIDE SEQUENCE [LARGE SCALE GENOMIC DNA]</scope>
    <source>
        <strain evidence="8 9">OH2617_COT-023</strain>
    </source>
</reference>
<dbReference type="PANTHER" id="PTHR43787:SF3">
    <property type="entry name" value="ARYLSULFATASE REGULATORY PROTEIN"/>
    <property type="match status" value="1"/>
</dbReference>
<dbReference type="InterPro" id="IPR007197">
    <property type="entry name" value="rSAM"/>
</dbReference>
<comment type="cofactor">
    <cofactor evidence="1">
        <name>[4Fe-4S] cluster</name>
        <dbReference type="ChEBI" id="CHEBI:49883"/>
    </cofactor>
</comment>
<evidence type="ECO:0000256" key="6">
    <source>
        <dbReference type="ARBA" id="ARBA00023014"/>
    </source>
</evidence>
<comment type="caution">
    <text evidence="8">The sequence shown here is derived from an EMBL/GenBank/DDBJ whole genome shotgun (WGS) entry which is preliminary data.</text>
</comment>
<dbReference type="GO" id="GO:0046872">
    <property type="term" value="F:metal ion binding"/>
    <property type="evidence" value="ECO:0007669"/>
    <property type="project" value="UniProtKB-KW"/>
</dbReference>
<dbReference type="EMBL" id="RQYS01000008">
    <property type="protein sequence ID" value="RRD62568.1"/>
    <property type="molecule type" value="Genomic_DNA"/>
</dbReference>
<keyword evidence="5" id="KW-0408">Iron</keyword>
<dbReference type="SUPFAM" id="SSF102114">
    <property type="entry name" value="Radical SAM enzymes"/>
    <property type="match status" value="1"/>
</dbReference>
<dbReference type="Gene3D" id="3.20.20.70">
    <property type="entry name" value="Aldolase class I"/>
    <property type="match status" value="1"/>
</dbReference>
<dbReference type="UniPathway" id="UPA00782"/>
<keyword evidence="3" id="KW-0949">S-adenosyl-L-methionine</keyword>
<dbReference type="OrthoDB" id="9808591at2"/>
<evidence type="ECO:0000256" key="1">
    <source>
        <dbReference type="ARBA" id="ARBA00001966"/>
    </source>
</evidence>
<dbReference type="GO" id="GO:0051539">
    <property type="term" value="F:4 iron, 4 sulfur cluster binding"/>
    <property type="evidence" value="ECO:0007669"/>
    <property type="project" value="UniProtKB-KW"/>
</dbReference>
<dbReference type="Pfam" id="PF04055">
    <property type="entry name" value="Radical_SAM"/>
    <property type="match status" value="1"/>
</dbReference>
<evidence type="ECO:0000256" key="4">
    <source>
        <dbReference type="ARBA" id="ARBA00022723"/>
    </source>
</evidence>
<evidence type="ECO:0000313" key="8">
    <source>
        <dbReference type="EMBL" id="RRD62568.1"/>
    </source>
</evidence>
<feature type="domain" description="Radical SAM core" evidence="7">
    <location>
        <begin position="108"/>
        <end position="272"/>
    </location>
</feature>
<name>A0A3P1XX72_TANFO</name>
<dbReference type="InterPro" id="IPR013785">
    <property type="entry name" value="Aldolase_TIM"/>
</dbReference>
<organism evidence="8 9">
    <name type="scientific">Tannerella forsythia</name>
    <name type="common">Bacteroides forsythus</name>
    <dbReference type="NCBI Taxonomy" id="28112"/>
    <lineage>
        <taxon>Bacteria</taxon>
        <taxon>Pseudomonadati</taxon>
        <taxon>Bacteroidota</taxon>
        <taxon>Bacteroidia</taxon>
        <taxon>Bacteroidales</taxon>
        <taxon>Tannerellaceae</taxon>
        <taxon>Tannerella</taxon>
    </lineage>
</organism>
<dbReference type="NCBIfam" id="TIGR04085">
    <property type="entry name" value="rSAM_more_4Fe4S"/>
    <property type="match status" value="1"/>
</dbReference>
<accession>A0A3P1XX72</accession>
<protein>
    <submittedName>
        <fullName evidence="8">Radical SAM protein</fullName>
    </submittedName>
</protein>
<keyword evidence="6" id="KW-0411">Iron-sulfur</keyword>
<keyword evidence="2" id="KW-0004">4Fe-4S</keyword>
<evidence type="ECO:0000259" key="7">
    <source>
        <dbReference type="Pfam" id="PF04055"/>
    </source>
</evidence>
<dbReference type="AlphaFoldDB" id="A0A3P1XX72"/>
<sequence length="435" mass="50054">MGDSSTYIGGVPHTLNYFINGNMKKSLYNFDIHQSGYTLLFNSRTSEVVVMTEQMYADFCTYSLDEKVEQAYLQRGFYFTDSTNEFSEIQNASINNSLKKEIHKYRILTTSACNATCFYCYEKGLRGYTMKERTALDTAKFIVEHIKSGEKLRIEWFGGEPLLNIKAIDVISSYLKENLPEGIDYYSTIVTNGSRITKTIIDKMVNNWTLKRVQITIDGVGSKYEDVKGLGLGSFDRIINIISCLIEAKIKIDIRVNYDKSNLEDIKEVIHFFSRYKYRDQITLYAAKIFSVETSRGYFDLEEETLEIETLLHALGFKKGTDLLPRTFVTGCMATFPGFYTIDPDGKLFKCDRKLLDGNIVASVSDYKEENLYKHRWNDLEVDSKCESCSLYPMCWGGCLYDRLNGIYPCYLTHKIVKHNLKMLLDDYLKAKGLV</sequence>
<dbReference type="InterPro" id="IPR023885">
    <property type="entry name" value="4Fe4S-binding_SPASM_dom"/>
</dbReference>
<dbReference type="PANTHER" id="PTHR43787">
    <property type="entry name" value="FEMO COFACTOR BIOSYNTHESIS PROTEIN NIFB-RELATED"/>
    <property type="match status" value="1"/>
</dbReference>
<dbReference type="GO" id="GO:0003824">
    <property type="term" value="F:catalytic activity"/>
    <property type="evidence" value="ECO:0007669"/>
    <property type="project" value="InterPro"/>
</dbReference>
<gene>
    <name evidence="8" type="ORF">EII40_02505</name>
</gene>
<dbReference type="SFLD" id="SFLDG01067">
    <property type="entry name" value="SPASM/twitch_domain_containing"/>
    <property type="match status" value="1"/>
</dbReference>